<evidence type="ECO:0000313" key="2">
    <source>
        <dbReference type="Proteomes" id="UP000824504"/>
    </source>
</evidence>
<organism evidence="1 2">
    <name type="scientific">Tessaracoccus palaemonis</name>
    <dbReference type="NCBI Taxonomy" id="2829499"/>
    <lineage>
        <taxon>Bacteria</taxon>
        <taxon>Bacillati</taxon>
        <taxon>Actinomycetota</taxon>
        <taxon>Actinomycetes</taxon>
        <taxon>Propionibacteriales</taxon>
        <taxon>Propionibacteriaceae</taxon>
        <taxon>Tessaracoccus</taxon>
    </lineage>
</organism>
<proteinExistence type="predicted"/>
<dbReference type="InterPro" id="IPR021804">
    <property type="entry name" value="DUF3375"/>
</dbReference>
<keyword evidence="2" id="KW-1185">Reference proteome</keyword>
<protein>
    <submittedName>
        <fullName evidence="1">DUF3375 domain-containing protein</fullName>
    </submittedName>
</protein>
<name>A0ABX8SJ76_9ACTN</name>
<accession>A0ABX8SJ76</accession>
<dbReference type="Proteomes" id="UP000824504">
    <property type="component" value="Chromosome"/>
</dbReference>
<dbReference type="Pfam" id="PF11855">
    <property type="entry name" value="DUF3375"/>
    <property type="match status" value="1"/>
</dbReference>
<sequence>MVKASVAADARAAERVARGAGRMLRADLMAVIVAVLGRRFAEARVISYAEFLEQVSDDLDELRDDGFTLPRNAQEYVGDWIANGYLVRRGSTAAREETVELARDAAEALRFVAAIDQPTSAVTSSRLANVIGLLGDLARDSDPDASSRLEALRARREEIDEEMARIESGDFEPLDRDLARERMREILHLAGEIPGDFAKVADDLEALNASLREQIINNDGSRGGVLDQVFAGVDLIEGSEAGRTFNAFHELLLDVVVADRFDRAVDELLGRDFTTGLAGTEIAFLRRFLSVLQRESSQVRRSFTDFSRSLRRFVQTQEYREHKRLADALARADGAALQALRRHPPSTLLGRDLDLTSMRIASITAWRLHNPADQRSVEEVTTNAVVELDLEQLRALVRLTEIDFAELQRDVADTVAARGVATVAEVLDRHPATQGLASVVGLHILAAEYGTRSVGVEEWGWVSAGGQPRTVGAPRYIFDSVPEHWSQP</sequence>
<reference evidence="1 2" key="1">
    <citation type="submission" date="2021-07" db="EMBL/GenBank/DDBJ databases">
        <title>complete genome sequencing of Tessaracoccus sp.J1M15.</title>
        <authorList>
            <person name="Bae J.-W."/>
            <person name="Kim D.-y."/>
        </authorList>
    </citation>
    <scope>NUCLEOTIDE SEQUENCE [LARGE SCALE GENOMIC DNA]</scope>
    <source>
        <strain evidence="1 2">J1M15</strain>
    </source>
</reference>
<evidence type="ECO:0000313" key="1">
    <source>
        <dbReference type="EMBL" id="QXT63368.1"/>
    </source>
</evidence>
<dbReference type="RefSeq" id="WP_219083210.1">
    <property type="nucleotide sequence ID" value="NZ_CP079216.1"/>
</dbReference>
<gene>
    <name evidence="1" type="ORF">KDB89_02465</name>
</gene>
<dbReference type="EMBL" id="CP079216">
    <property type="protein sequence ID" value="QXT63368.1"/>
    <property type="molecule type" value="Genomic_DNA"/>
</dbReference>